<keyword evidence="1" id="KW-0732">Signal</keyword>
<dbReference type="AlphaFoldDB" id="A0A4R6Z804"/>
<reference evidence="2 3" key="1">
    <citation type="submission" date="2019-03" db="EMBL/GenBank/DDBJ databases">
        <title>Genomic Encyclopedia of Type Strains, Phase IV (KMG-IV): sequencing the most valuable type-strain genomes for metagenomic binning, comparative biology and taxonomic classification.</title>
        <authorList>
            <person name="Goeker M."/>
        </authorList>
    </citation>
    <scope>NUCLEOTIDE SEQUENCE [LARGE SCALE GENOMIC DNA]</scope>
    <source>
        <strain evidence="2 3">DSM 21667</strain>
    </source>
</reference>
<dbReference type="OrthoDB" id="6056921at2"/>
<dbReference type="Proteomes" id="UP000295293">
    <property type="component" value="Unassembled WGS sequence"/>
</dbReference>
<dbReference type="EMBL" id="SNZH01000002">
    <property type="protein sequence ID" value="TDR47739.1"/>
    <property type="molecule type" value="Genomic_DNA"/>
</dbReference>
<dbReference type="InterPro" id="IPR013783">
    <property type="entry name" value="Ig-like_fold"/>
</dbReference>
<name>A0A4R6Z804_9GAMM</name>
<dbReference type="NCBIfam" id="NF012200">
    <property type="entry name" value="choice_anch_D"/>
    <property type="match status" value="2"/>
</dbReference>
<sequence length="255" mass="27224">MKRLLLGMLFLCGSARADLVVSPEELDFQVQAILSVSEPRTTTVTNTGNEAVTIVAIATVLPPINVFRRTGGSCGAAPFTLAPQATCTILYTFSPSSTRIYYERIRMTLAGGGSVEFALRGEGDTGRLEMTPTTLDFGPTPVGTVGLQMSVLIENVRRVPLRIRSFVPTNVPAASAFVITAGSCAVPPFLFPANSSCTLSYTFVPTREGQLTTDIEIRTEGFGGGFFSYTLTGTGTPELALFEDGFEEPEPAPFE</sequence>
<keyword evidence="3" id="KW-1185">Reference proteome</keyword>
<gene>
    <name evidence="2" type="ORF">DFR29_102399</name>
</gene>
<accession>A0A4R6Z804</accession>
<evidence type="ECO:0000256" key="1">
    <source>
        <dbReference type="SAM" id="SignalP"/>
    </source>
</evidence>
<comment type="caution">
    <text evidence="2">The sequence shown here is derived from an EMBL/GenBank/DDBJ whole genome shotgun (WGS) entry which is preliminary data.</text>
</comment>
<protein>
    <recommendedName>
        <fullName evidence="4">ASPM-SPD-2-Hydin domain-containing protein</fullName>
    </recommendedName>
</protein>
<evidence type="ECO:0008006" key="4">
    <source>
        <dbReference type="Google" id="ProtNLM"/>
    </source>
</evidence>
<proteinExistence type="predicted"/>
<evidence type="ECO:0000313" key="2">
    <source>
        <dbReference type="EMBL" id="TDR47739.1"/>
    </source>
</evidence>
<feature type="signal peptide" evidence="1">
    <location>
        <begin position="1"/>
        <end position="17"/>
    </location>
</feature>
<organism evidence="2 3">
    <name type="scientific">Tahibacter aquaticus</name>
    <dbReference type="NCBI Taxonomy" id="520092"/>
    <lineage>
        <taxon>Bacteria</taxon>
        <taxon>Pseudomonadati</taxon>
        <taxon>Pseudomonadota</taxon>
        <taxon>Gammaproteobacteria</taxon>
        <taxon>Lysobacterales</taxon>
        <taxon>Rhodanobacteraceae</taxon>
        <taxon>Tahibacter</taxon>
    </lineage>
</organism>
<dbReference type="Gene3D" id="2.60.40.10">
    <property type="entry name" value="Immunoglobulins"/>
    <property type="match status" value="2"/>
</dbReference>
<feature type="chain" id="PRO_5020564020" description="ASPM-SPD-2-Hydin domain-containing protein" evidence="1">
    <location>
        <begin position="18"/>
        <end position="255"/>
    </location>
</feature>
<evidence type="ECO:0000313" key="3">
    <source>
        <dbReference type="Proteomes" id="UP000295293"/>
    </source>
</evidence>
<dbReference type="RefSeq" id="WP_133817450.1">
    <property type="nucleotide sequence ID" value="NZ_SNZH01000002.1"/>
</dbReference>